<sequence length="120" mass="13313">MVRRLLDLGANPESGTPASSPLRISVESGFTDMVQLLLTYGPDINGFSTSDKSMLRVEEEAGFVEIYINFTTATRIARNRLIFLSALTIHTMEGRLQKCSRILCDTKNSGEIVWAISPLF</sequence>
<protein>
    <submittedName>
        <fullName evidence="2">Uncharacterized protein</fullName>
    </submittedName>
</protein>
<evidence type="ECO:0000256" key="1">
    <source>
        <dbReference type="PROSITE-ProRule" id="PRU00023"/>
    </source>
</evidence>
<dbReference type="Gene3D" id="1.25.40.20">
    <property type="entry name" value="Ankyrin repeat-containing domain"/>
    <property type="match status" value="1"/>
</dbReference>
<dbReference type="PATRIC" id="fig|159743.3.peg.1007"/>
<keyword evidence="3" id="KW-1185">Reference proteome</keyword>
<keyword evidence="1" id="KW-0040">ANK repeat</keyword>
<dbReference type="EMBL" id="JTHP01000005">
    <property type="protein sequence ID" value="KJD46807.1"/>
    <property type="molecule type" value="Genomic_DNA"/>
</dbReference>
<name>A0A0D7X9M7_9BACL</name>
<dbReference type="InterPro" id="IPR036770">
    <property type="entry name" value="Ankyrin_rpt-contain_sf"/>
</dbReference>
<reference evidence="2 3" key="1">
    <citation type="submission" date="2014-11" db="EMBL/GenBank/DDBJ databases">
        <title>Draft Genome Sequences of Paenibacillus polymyxa NRRL B-30509 and Paenibacillus terrae NRRL B-30644, Strains from a Poultry Environment that Produce Tridecaptin A and Paenicidins.</title>
        <authorList>
            <person name="van Belkum M.J."/>
            <person name="Lohans C.T."/>
            <person name="Vederas J.C."/>
        </authorList>
    </citation>
    <scope>NUCLEOTIDE SEQUENCE [LARGE SCALE GENOMIC DNA]</scope>
    <source>
        <strain evidence="2 3">NRRL B-30644</strain>
    </source>
</reference>
<evidence type="ECO:0000313" key="2">
    <source>
        <dbReference type="EMBL" id="KJD46807.1"/>
    </source>
</evidence>
<accession>A0A0D7X9M7</accession>
<dbReference type="Proteomes" id="UP000032534">
    <property type="component" value="Unassembled WGS sequence"/>
</dbReference>
<evidence type="ECO:0000313" key="3">
    <source>
        <dbReference type="Proteomes" id="UP000032534"/>
    </source>
</evidence>
<gene>
    <name evidence="2" type="ORF">QD47_04685</name>
</gene>
<dbReference type="SUPFAM" id="SSF48403">
    <property type="entry name" value="Ankyrin repeat"/>
    <property type="match status" value="1"/>
</dbReference>
<dbReference type="InterPro" id="IPR002110">
    <property type="entry name" value="Ankyrin_rpt"/>
</dbReference>
<dbReference type="PROSITE" id="PS50297">
    <property type="entry name" value="ANK_REP_REGION"/>
    <property type="match status" value="1"/>
</dbReference>
<comment type="caution">
    <text evidence="2">The sequence shown here is derived from an EMBL/GenBank/DDBJ whole genome shotgun (WGS) entry which is preliminary data.</text>
</comment>
<feature type="repeat" description="ANK" evidence="1">
    <location>
        <begin position="17"/>
        <end position="49"/>
    </location>
</feature>
<organism evidence="2 3">
    <name type="scientific">Paenibacillus terrae</name>
    <dbReference type="NCBI Taxonomy" id="159743"/>
    <lineage>
        <taxon>Bacteria</taxon>
        <taxon>Bacillati</taxon>
        <taxon>Bacillota</taxon>
        <taxon>Bacilli</taxon>
        <taxon>Bacillales</taxon>
        <taxon>Paenibacillaceae</taxon>
        <taxon>Paenibacillus</taxon>
    </lineage>
</organism>
<dbReference type="AlphaFoldDB" id="A0A0D7X9M7"/>
<proteinExistence type="predicted"/>
<dbReference type="PROSITE" id="PS50088">
    <property type="entry name" value="ANK_REPEAT"/>
    <property type="match status" value="1"/>
</dbReference>